<dbReference type="AlphaFoldDB" id="A0A2B7WK77"/>
<keyword evidence="2" id="KW-0812">Transmembrane</keyword>
<feature type="region of interest" description="Disordered" evidence="1">
    <location>
        <begin position="435"/>
        <end position="480"/>
    </location>
</feature>
<feature type="region of interest" description="Disordered" evidence="1">
    <location>
        <begin position="559"/>
        <end position="583"/>
    </location>
</feature>
<evidence type="ECO:0000313" key="4">
    <source>
        <dbReference type="Proteomes" id="UP000224080"/>
    </source>
</evidence>
<name>A0A2B7WK77_9EURO</name>
<keyword evidence="4" id="KW-1185">Reference proteome</keyword>
<feature type="region of interest" description="Disordered" evidence="1">
    <location>
        <begin position="493"/>
        <end position="530"/>
    </location>
</feature>
<feature type="region of interest" description="Disordered" evidence="1">
    <location>
        <begin position="210"/>
        <end position="253"/>
    </location>
</feature>
<feature type="compositionally biased region" description="Low complexity" evidence="1">
    <location>
        <begin position="240"/>
        <end position="253"/>
    </location>
</feature>
<evidence type="ECO:0000256" key="1">
    <source>
        <dbReference type="SAM" id="MobiDB-lite"/>
    </source>
</evidence>
<organism evidence="3 4">
    <name type="scientific">Blastomyces parvus</name>
    <dbReference type="NCBI Taxonomy" id="2060905"/>
    <lineage>
        <taxon>Eukaryota</taxon>
        <taxon>Fungi</taxon>
        <taxon>Dikarya</taxon>
        <taxon>Ascomycota</taxon>
        <taxon>Pezizomycotina</taxon>
        <taxon>Eurotiomycetes</taxon>
        <taxon>Eurotiomycetidae</taxon>
        <taxon>Onygenales</taxon>
        <taxon>Ajellomycetaceae</taxon>
        <taxon>Blastomyces</taxon>
    </lineage>
</organism>
<protein>
    <submittedName>
        <fullName evidence="3">Uncharacterized protein</fullName>
    </submittedName>
</protein>
<feature type="compositionally biased region" description="Low complexity" evidence="1">
    <location>
        <begin position="497"/>
        <end position="509"/>
    </location>
</feature>
<feature type="region of interest" description="Disordered" evidence="1">
    <location>
        <begin position="808"/>
        <end position="853"/>
    </location>
</feature>
<dbReference type="EMBL" id="PDNC01000159">
    <property type="protein sequence ID" value="PGG96911.1"/>
    <property type="molecule type" value="Genomic_DNA"/>
</dbReference>
<keyword evidence="2" id="KW-0472">Membrane</keyword>
<feature type="compositionally biased region" description="Polar residues" evidence="1">
    <location>
        <begin position="565"/>
        <end position="579"/>
    </location>
</feature>
<feature type="compositionally biased region" description="Polar residues" evidence="1">
    <location>
        <begin position="458"/>
        <end position="474"/>
    </location>
</feature>
<sequence>MTTSFHYQSPRVEEDAAFLDLNLPNVAVDDFSCMPQFDTYPAADCESIDLSKLDDISLDSLFWDNFNPDLFASTEPSIPLSTSALNDGWSTDLNSLPDPSSISFDTPQMGQASPNFFSPDTTFAESALPSPELDDSNQRLNWVKSTLKDLALARAAKDTRPVSQRTKQMDASIELYLQLQNDINSGFQGDCNPAAQSMVWQHSSTAASDSSFDTNSFSVTGSPSSSTGTVPELSPASMTRAGSASAAPSRAALPPAAGGVEMVLDMNLNEATALPRKHRPKTHEERQRYITVRRQGACEWHRKQRKRCTCVDKTESAITTVKRKKLMKQVQKTSQHCSGAVLPLSGGDHFSRSNVRPPSRPLESSSALHGCLAPDITWQCSGDPPCNGPQCLYCCCVSDEPTTPPLQVMAQARVVRQAHKPIINRETLQFMERKSPTGLTDYDPGHALQSLPPDLPQSRIQTQHPIPSRPQDTLGSPGAFGPVRDLHIHIIASPGRPSSSLDPQLSSGSTGDTSRRMPAHSGDRLSGHRRVDAAVFAPMGAEDRPPSSRLSVLPESPTIRVDGDTINSDGQQDVASPAQTEKTTTGTATLGVDRVVRLILRTMLRLATRFSSLLPPSTKLSRECYHPLGKMGIPHAIRNESTSHPEWREPSLTMSVLLLAWGCLFVSPIIAIVAFIVLSRATRSHSKSSKLRRAAKILRIYPPSLQARLNPTREQCAGTAKMPVTPMSLIDKQATVTGDRQLCISRHEMTLTTKAQEARNNLILFDSKQSNRLLIRNIPTVARMRILAEHIQRKRTRAYENSAFAGPSVLVAPHPRNHSTPTNRATLRSHHDYPAPMEPDSPVSCSSQQTEER</sequence>
<feature type="compositionally biased region" description="Polar residues" evidence="1">
    <location>
        <begin position="843"/>
        <end position="853"/>
    </location>
</feature>
<proteinExistence type="predicted"/>
<evidence type="ECO:0000256" key="2">
    <source>
        <dbReference type="SAM" id="Phobius"/>
    </source>
</evidence>
<feature type="compositionally biased region" description="Basic and acidic residues" evidence="1">
    <location>
        <begin position="521"/>
        <end position="530"/>
    </location>
</feature>
<gene>
    <name evidence="3" type="ORF">GX51_07603</name>
</gene>
<keyword evidence="2" id="KW-1133">Transmembrane helix</keyword>
<dbReference type="Proteomes" id="UP000224080">
    <property type="component" value="Unassembled WGS sequence"/>
</dbReference>
<dbReference type="OrthoDB" id="4346289at2759"/>
<feature type="transmembrane region" description="Helical" evidence="2">
    <location>
        <begin position="658"/>
        <end position="678"/>
    </location>
</feature>
<feature type="compositionally biased region" description="Low complexity" evidence="1">
    <location>
        <begin position="210"/>
        <end position="231"/>
    </location>
</feature>
<evidence type="ECO:0000313" key="3">
    <source>
        <dbReference type="EMBL" id="PGG96911.1"/>
    </source>
</evidence>
<accession>A0A2B7WK77</accession>
<reference evidence="3 4" key="1">
    <citation type="submission" date="2017-10" db="EMBL/GenBank/DDBJ databases">
        <title>Comparative genomics in systemic dimorphic fungi from Ajellomycetaceae.</title>
        <authorList>
            <person name="Munoz J.F."/>
            <person name="Mcewen J.G."/>
            <person name="Clay O.K."/>
            <person name="Cuomo C.A."/>
        </authorList>
    </citation>
    <scope>NUCLEOTIDE SEQUENCE [LARGE SCALE GENOMIC DNA]</scope>
    <source>
        <strain evidence="3 4">UAMH130</strain>
    </source>
</reference>
<comment type="caution">
    <text evidence="3">The sequence shown here is derived from an EMBL/GenBank/DDBJ whole genome shotgun (WGS) entry which is preliminary data.</text>
</comment>